<dbReference type="PANTHER" id="PTHR42718:SF46">
    <property type="entry name" value="BLR6921 PROTEIN"/>
    <property type="match status" value="1"/>
</dbReference>
<dbReference type="Gene3D" id="1.20.1250.20">
    <property type="entry name" value="MFS general substrate transporter like domains"/>
    <property type="match status" value="1"/>
</dbReference>
<feature type="transmembrane region" description="Helical" evidence="7">
    <location>
        <begin position="310"/>
        <end position="331"/>
    </location>
</feature>
<gene>
    <name evidence="9" type="primary">yieO</name>
    <name evidence="9" type="ORF">GHA01_05110</name>
</gene>
<dbReference type="PANTHER" id="PTHR42718">
    <property type="entry name" value="MAJOR FACILITATOR SUPERFAMILY MULTIDRUG TRANSPORTER MFSC"/>
    <property type="match status" value="1"/>
</dbReference>
<name>A0ABQ0SBP2_NOVHA</name>
<evidence type="ECO:0000256" key="3">
    <source>
        <dbReference type="ARBA" id="ARBA00022475"/>
    </source>
</evidence>
<dbReference type="SUPFAM" id="SSF103473">
    <property type="entry name" value="MFS general substrate transporter"/>
    <property type="match status" value="1"/>
</dbReference>
<dbReference type="InterPro" id="IPR020846">
    <property type="entry name" value="MFS_dom"/>
</dbReference>
<evidence type="ECO:0000313" key="10">
    <source>
        <dbReference type="Proteomes" id="UP000319478"/>
    </source>
</evidence>
<dbReference type="PRINTS" id="PR01036">
    <property type="entry name" value="TCRTETB"/>
</dbReference>
<feature type="transmembrane region" description="Helical" evidence="7">
    <location>
        <begin position="343"/>
        <end position="361"/>
    </location>
</feature>
<dbReference type="PROSITE" id="PS50850">
    <property type="entry name" value="MFS"/>
    <property type="match status" value="1"/>
</dbReference>
<dbReference type="Gene3D" id="1.20.1720.10">
    <property type="entry name" value="Multidrug resistance protein D"/>
    <property type="match status" value="1"/>
</dbReference>
<reference evidence="9 10" key="1">
    <citation type="submission" date="2019-06" db="EMBL/GenBank/DDBJ databases">
        <title>Whole genome shotgun sequence of Komagataeibacter hansenii NBRC 14820.</title>
        <authorList>
            <person name="Hosoyama A."/>
            <person name="Uohara A."/>
            <person name="Ohji S."/>
            <person name="Ichikawa N."/>
        </authorList>
    </citation>
    <scope>NUCLEOTIDE SEQUENCE [LARGE SCALE GENOMIC DNA]</scope>
    <source>
        <strain evidence="9 10">NBRC 14820</strain>
    </source>
</reference>
<evidence type="ECO:0000313" key="9">
    <source>
        <dbReference type="EMBL" id="GEC62662.1"/>
    </source>
</evidence>
<feature type="transmembrane region" description="Helical" evidence="7">
    <location>
        <begin position="236"/>
        <end position="256"/>
    </location>
</feature>
<feature type="transmembrane region" description="Helical" evidence="7">
    <location>
        <begin position="277"/>
        <end position="298"/>
    </location>
</feature>
<dbReference type="EMBL" id="BJNN01000038">
    <property type="protein sequence ID" value="GEC62662.1"/>
    <property type="molecule type" value="Genomic_DNA"/>
</dbReference>
<dbReference type="Proteomes" id="UP000319478">
    <property type="component" value="Unassembled WGS sequence"/>
</dbReference>
<keyword evidence="3" id="KW-1003">Cell membrane</keyword>
<feature type="transmembrane region" description="Helical" evidence="7">
    <location>
        <begin position="367"/>
        <end position="394"/>
    </location>
</feature>
<comment type="subcellular location">
    <subcellularLocation>
        <location evidence="1">Cell membrane</location>
        <topology evidence="1">Multi-pass membrane protein</topology>
    </subcellularLocation>
</comment>
<dbReference type="InterPro" id="IPR036259">
    <property type="entry name" value="MFS_trans_sf"/>
</dbReference>
<feature type="transmembrane region" description="Helical" evidence="7">
    <location>
        <begin position="210"/>
        <end position="230"/>
    </location>
</feature>
<evidence type="ECO:0000256" key="6">
    <source>
        <dbReference type="ARBA" id="ARBA00023136"/>
    </source>
</evidence>
<sequence>MPTAMPTTQPPPSYAIPPSRRRIVAMIVASTLFMEQMDGTVLTTALPTMARTFGVDVAQTAVALTSYMLSLAIFIPASGPVADRFGGRRVLQSAIVVFMAGSLLCSMAPGLWSLAAARMLQGMGGAMMVPVGRLVILQNVPKSALIGAMFWMMLPATLGPMIGPVVGGVLTTYLSWRWIFYINIPVGLAAIVLTHIFIPQIRAPEIIPFDMRGIMLSGVGLAALMLGVELSSHGQVSLPGMAGLCVVGIAGLVAYARHARHVAHPVLDLSLWRVTTFRVSICAGMFTRLATGAIGFLLPSFLQLEFGLSAARSGMLTFVAPVGALLVRVLAVRVYRRWGFRNILAFNAWVLPATCCFLAMVGAQWPLWILVVTMLLLGMSQALQFTGYNTIAYADMPTERMSAATSFYSTAQQMSLSLGICVSAGVLSLSRMAFSPAGAADATAATFSAAFMTMGVLAAPASLLLARLSPRAGAEISGHTHEMGQPAPKV</sequence>
<organism evidence="9 10">
    <name type="scientific">Novacetimonas hansenii</name>
    <name type="common">Komagataeibacter hansenii</name>
    <dbReference type="NCBI Taxonomy" id="436"/>
    <lineage>
        <taxon>Bacteria</taxon>
        <taxon>Pseudomonadati</taxon>
        <taxon>Pseudomonadota</taxon>
        <taxon>Alphaproteobacteria</taxon>
        <taxon>Acetobacterales</taxon>
        <taxon>Acetobacteraceae</taxon>
        <taxon>Novacetimonas</taxon>
    </lineage>
</organism>
<feature type="transmembrane region" description="Helical" evidence="7">
    <location>
        <begin position="57"/>
        <end position="78"/>
    </location>
</feature>
<feature type="transmembrane region" description="Helical" evidence="7">
    <location>
        <begin position="446"/>
        <end position="466"/>
    </location>
</feature>
<dbReference type="InterPro" id="IPR011701">
    <property type="entry name" value="MFS"/>
</dbReference>
<feature type="transmembrane region" description="Helical" evidence="7">
    <location>
        <begin position="118"/>
        <end position="137"/>
    </location>
</feature>
<keyword evidence="4 7" id="KW-0812">Transmembrane</keyword>
<feature type="transmembrane region" description="Helical" evidence="7">
    <location>
        <begin position="144"/>
        <end position="166"/>
    </location>
</feature>
<evidence type="ECO:0000256" key="4">
    <source>
        <dbReference type="ARBA" id="ARBA00022692"/>
    </source>
</evidence>
<evidence type="ECO:0000256" key="7">
    <source>
        <dbReference type="SAM" id="Phobius"/>
    </source>
</evidence>
<protein>
    <submittedName>
        <fullName evidence="9">MFS transporter</fullName>
    </submittedName>
</protein>
<feature type="transmembrane region" description="Helical" evidence="7">
    <location>
        <begin position="90"/>
        <end position="112"/>
    </location>
</feature>
<feature type="domain" description="Major facilitator superfamily (MFS) profile" evidence="8">
    <location>
        <begin position="24"/>
        <end position="473"/>
    </location>
</feature>
<keyword evidence="10" id="KW-1185">Reference proteome</keyword>
<evidence type="ECO:0000256" key="5">
    <source>
        <dbReference type="ARBA" id="ARBA00022989"/>
    </source>
</evidence>
<keyword evidence="5 7" id="KW-1133">Transmembrane helix</keyword>
<comment type="caution">
    <text evidence="9">The sequence shown here is derived from an EMBL/GenBank/DDBJ whole genome shotgun (WGS) entry which is preliminary data.</text>
</comment>
<dbReference type="Pfam" id="PF07690">
    <property type="entry name" value="MFS_1"/>
    <property type="match status" value="1"/>
</dbReference>
<evidence type="ECO:0000256" key="1">
    <source>
        <dbReference type="ARBA" id="ARBA00004651"/>
    </source>
</evidence>
<keyword evidence="2" id="KW-0813">Transport</keyword>
<evidence type="ECO:0000256" key="2">
    <source>
        <dbReference type="ARBA" id="ARBA00022448"/>
    </source>
</evidence>
<keyword evidence="6 7" id="KW-0472">Membrane</keyword>
<proteinExistence type="predicted"/>
<feature type="transmembrane region" description="Helical" evidence="7">
    <location>
        <begin position="415"/>
        <end position="434"/>
    </location>
</feature>
<accession>A0ABQ0SBP2</accession>
<feature type="transmembrane region" description="Helical" evidence="7">
    <location>
        <begin position="178"/>
        <end position="198"/>
    </location>
</feature>
<evidence type="ECO:0000259" key="8">
    <source>
        <dbReference type="PROSITE" id="PS50850"/>
    </source>
</evidence>